<proteinExistence type="predicted"/>
<comment type="caution">
    <text evidence="1">The sequence shown here is derived from an EMBL/GenBank/DDBJ whole genome shotgun (WGS) entry which is preliminary data.</text>
</comment>
<reference evidence="2" key="1">
    <citation type="journal article" date="2019" name="Int. J. Syst. Evol. Microbiol.">
        <title>The Global Catalogue of Microorganisms (GCM) 10K type strain sequencing project: providing services to taxonomists for standard genome sequencing and annotation.</title>
        <authorList>
            <consortium name="The Broad Institute Genomics Platform"/>
            <consortium name="The Broad Institute Genome Sequencing Center for Infectious Disease"/>
            <person name="Wu L."/>
            <person name="Ma J."/>
        </authorList>
    </citation>
    <scope>NUCLEOTIDE SEQUENCE [LARGE SCALE GENOMIC DNA]</scope>
    <source>
        <strain evidence="2">CGMCC 1.16026</strain>
    </source>
</reference>
<evidence type="ECO:0000313" key="2">
    <source>
        <dbReference type="Proteomes" id="UP001596391"/>
    </source>
</evidence>
<dbReference type="RefSeq" id="WP_390233976.1">
    <property type="nucleotide sequence ID" value="NZ_JBHSWI010000001.1"/>
</dbReference>
<sequence>MSSTSLPFGNPMTSEEVVQITKDTNYGTWRYQRAGRRCISSTPKAAT</sequence>
<gene>
    <name evidence="1" type="ORF">ACFQBQ_03865</name>
</gene>
<dbReference type="EMBL" id="JBHSWI010000001">
    <property type="protein sequence ID" value="MFC6644742.1"/>
    <property type="molecule type" value="Genomic_DNA"/>
</dbReference>
<accession>A0ABW1Z5P5</accession>
<protein>
    <submittedName>
        <fullName evidence="1">Uncharacterized protein</fullName>
    </submittedName>
</protein>
<evidence type="ECO:0000313" key="1">
    <source>
        <dbReference type="EMBL" id="MFC6644742.1"/>
    </source>
</evidence>
<keyword evidence="2" id="KW-1185">Reference proteome</keyword>
<organism evidence="1 2">
    <name type="scientific">Granulicella cerasi</name>
    <dbReference type="NCBI Taxonomy" id="741063"/>
    <lineage>
        <taxon>Bacteria</taxon>
        <taxon>Pseudomonadati</taxon>
        <taxon>Acidobacteriota</taxon>
        <taxon>Terriglobia</taxon>
        <taxon>Terriglobales</taxon>
        <taxon>Acidobacteriaceae</taxon>
        <taxon>Granulicella</taxon>
    </lineage>
</organism>
<name>A0ABW1Z5P5_9BACT</name>
<dbReference type="Proteomes" id="UP001596391">
    <property type="component" value="Unassembled WGS sequence"/>
</dbReference>